<dbReference type="CDD" id="cd01740">
    <property type="entry name" value="GATase1_FGAR_AT"/>
    <property type="match status" value="1"/>
</dbReference>
<dbReference type="SMART" id="SM01211">
    <property type="entry name" value="GATase_5"/>
    <property type="match status" value="1"/>
</dbReference>
<evidence type="ECO:0000256" key="5">
    <source>
        <dbReference type="ARBA" id="ARBA00022801"/>
    </source>
</evidence>
<evidence type="ECO:0000313" key="8">
    <source>
        <dbReference type="EMBL" id="KKS78553.1"/>
    </source>
</evidence>
<evidence type="ECO:0000256" key="7">
    <source>
        <dbReference type="ARBA" id="ARBA00022962"/>
    </source>
</evidence>
<accession>A0A0G1EVF5</accession>
<keyword evidence="4" id="KW-0658">Purine biosynthesis</keyword>
<keyword evidence="3" id="KW-0547">Nucleotide-binding</keyword>
<evidence type="ECO:0000313" key="9">
    <source>
        <dbReference type="Proteomes" id="UP000034213"/>
    </source>
</evidence>
<gene>
    <name evidence="8" type="ORF">UV54_C0060G0004</name>
</gene>
<dbReference type="Proteomes" id="UP000034213">
    <property type="component" value="Unassembled WGS sequence"/>
</dbReference>
<dbReference type="GO" id="GO:0005524">
    <property type="term" value="F:ATP binding"/>
    <property type="evidence" value="ECO:0007669"/>
    <property type="project" value="UniProtKB-KW"/>
</dbReference>
<dbReference type="PROSITE" id="PS51273">
    <property type="entry name" value="GATASE_TYPE_1"/>
    <property type="match status" value="1"/>
</dbReference>
<comment type="caution">
    <text evidence="8">The sequence shown here is derived from an EMBL/GenBank/DDBJ whole genome shotgun (WGS) entry which is preliminary data.</text>
</comment>
<dbReference type="SUPFAM" id="SSF52317">
    <property type="entry name" value="Class I glutamine amidotransferase-like"/>
    <property type="match status" value="1"/>
</dbReference>
<evidence type="ECO:0000256" key="3">
    <source>
        <dbReference type="ARBA" id="ARBA00022741"/>
    </source>
</evidence>
<dbReference type="PATRIC" id="fig|1618369.3.peg.740"/>
<dbReference type="PANTHER" id="PTHR10099">
    <property type="entry name" value="PHOSPHORIBOSYLFORMYLGLYCINAMIDINE SYNTHASE"/>
    <property type="match status" value="1"/>
</dbReference>
<evidence type="ECO:0000256" key="1">
    <source>
        <dbReference type="ARBA" id="ARBA00022490"/>
    </source>
</evidence>
<keyword evidence="6" id="KW-0067">ATP-binding</keyword>
<dbReference type="Pfam" id="PF13507">
    <property type="entry name" value="GATase_5"/>
    <property type="match status" value="1"/>
</dbReference>
<keyword evidence="2" id="KW-0436">Ligase</keyword>
<organism evidence="8 9">
    <name type="scientific">Candidatus Beckwithbacteria bacterium GW2011_GWA2_43_10</name>
    <dbReference type="NCBI Taxonomy" id="1618369"/>
    <lineage>
        <taxon>Bacteria</taxon>
        <taxon>Candidatus Beckwithiibacteriota</taxon>
    </lineage>
</organism>
<dbReference type="InterPro" id="IPR010075">
    <property type="entry name" value="PRibForGlyAmidine_synth_PurQ"/>
</dbReference>
<sequence length="241" mass="26728">MPIKVKILILSGYGLNCEEETACGFNQAGGQAEIVHINDLISKDKKPADYQILVFPGGFSYGDDLGSGYAFANRVRNNLGEAITAFINQDKLVLGICNGFQILVSLGLLGEVALKWNDSGRYIDTWVDLKVVGKTPWLEGIKELSLPVAHGEGKFYTRVKVATALKYINNTNPNGSFQDIAGITDKSGRIFGLMPHPERAIFFTQLPDWPLLKERYLRQGKRLPQFGPGLKIFQNGVKYFK</sequence>
<dbReference type="Gene3D" id="3.40.50.880">
    <property type="match status" value="1"/>
</dbReference>
<dbReference type="STRING" id="1618369.UV54_C0060G0004"/>
<keyword evidence="5" id="KW-0378">Hydrolase</keyword>
<name>A0A0G1EVF5_9BACT</name>
<evidence type="ECO:0000256" key="4">
    <source>
        <dbReference type="ARBA" id="ARBA00022755"/>
    </source>
</evidence>
<reference evidence="8 9" key="1">
    <citation type="journal article" date="2015" name="Nature">
        <title>rRNA introns, odd ribosomes, and small enigmatic genomes across a large radiation of phyla.</title>
        <authorList>
            <person name="Brown C.T."/>
            <person name="Hug L.A."/>
            <person name="Thomas B.C."/>
            <person name="Sharon I."/>
            <person name="Castelle C.J."/>
            <person name="Singh A."/>
            <person name="Wilkins M.J."/>
            <person name="Williams K.H."/>
            <person name="Banfield J.F."/>
        </authorList>
    </citation>
    <scope>NUCLEOTIDE SEQUENCE [LARGE SCALE GENOMIC DNA]</scope>
</reference>
<keyword evidence="1" id="KW-0963">Cytoplasm</keyword>
<dbReference type="GO" id="GO:0006189">
    <property type="term" value="P:'de novo' IMP biosynthetic process"/>
    <property type="evidence" value="ECO:0007669"/>
    <property type="project" value="InterPro"/>
</dbReference>
<proteinExistence type="predicted"/>
<dbReference type="InterPro" id="IPR029062">
    <property type="entry name" value="Class_I_gatase-like"/>
</dbReference>
<dbReference type="EMBL" id="LCEW01000060">
    <property type="protein sequence ID" value="KKS78553.1"/>
    <property type="molecule type" value="Genomic_DNA"/>
</dbReference>
<dbReference type="GO" id="GO:0016787">
    <property type="term" value="F:hydrolase activity"/>
    <property type="evidence" value="ECO:0007669"/>
    <property type="project" value="UniProtKB-KW"/>
</dbReference>
<dbReference type="AlphaFoldDB" id="A0A0G1EVF5"/>
<evidence type="ECO:0000256" key="2">
    <source>
        <dbReference type="ARBA" id="ARBA00022598"/>
    </source>
</evidence>
<dbReference type="GO" id="GO:0004642">
    <property type="term" value="F:phosphoribosylformylglycinamidine synthase activity"/>
    <property type="evidence" value="ECO:0007669"/>
    <property type="project" value="InterPro"/>
</dbReference>
<keyword evidence="7" id="KW-0315">Glutamine amidotransferase</keyword>
<evidence type="ECO:0000256" key="6">
    <source>
        <dbReference type="ARBA" id="ARBA00022840"/>
    </source>
</evidence>
<protein>
    <submittedName>
        <fullName evidence="8">Phosphoribosylformylglycinamidine synthase 1</fullName>
    </submittedName>
</protein>
<dbReference type="PANTHER" id="PTHR10099:SF1">
    <property type="entry name" value="PHOSPHORIBOSYLFORMYLGLYCINAMIDINE SYNTHASE"/>
    <property type="match status" value="1"/>
</dbReference>
<dbReference type="GO" id="GO:0005737">
    <property type="term" value="C:cytoplasm"/>
    <property type="evidence" value="ECO:0007669"/>
    <property type="project" value="TreeGrafter"/>
</dbReference>
<dbReference type="PIRSF" id="PIRSF001586">
    <property type="entry name" value="FGAM_synth_I"/>
    <property type="match status" value="1"/>
</dbReference>